<evidence type="ECO:0000313" key="2">
    <source>
        <dbReference type="Proteomes" id="UP000017981"/>
    </source>
</evidence>
<gene>
    <name evidence="1" type="ORF">CWATWH0005_170</name>
</gene>
<evidence type="ECO:0000313" key="1">
    <source>
        <dbReference type="EMBL" id="CCQ54012.1"/>
    </source>
</evidence>
<accession>T2IMK7</accession>
<reference evidence="1 2" key="1">
    <citation type="submission" date="2013-01" db="EMBL/GenBank/DDBJ databases">
        <authorList>
            <person name="Bench S."/>
        </authorList>
    </citation>
    <scope>NUCLEOTIDE SEQUENCE [LARGE SCALE GENOMIC DNA]</scope>
    <source>
        <strain evidence="1 2">WH 0005</strain>
    </source>
</reference>
<dbReference type="Proteomes" id="UP000017981">
    <property type="component" value="Unassembled WGS sequence"/>
</dbReference>
<protein>
    <submittedName>
        <fullName evidence="1">Uncharacterized protein</fullName>
    </submittedName>
</protein>
<dbReference type="AlphaFoldDB" id="T2IMK7"/>
<organism evidence="1 2">
    <name type="scientific">Crocosphaera watsonii WH 0005</name>
    <dbReference type="NCBI Taxonomy" id="423472"/>
    <lineage>
        <taxon>Bacteria</taxon>
        <taxon>Bacillati</taxon>
        <taxon>Cyanobacteriota</taxon>
        <taxon>Cyanophyceae</taxon>
        <taxon>Oscillatoriophycideae</taxon>
        <taxon>Chroococcales</taxon>
        <taxon>Aphanothecaceae</taxon>
        <taxon>Crocosphaera</taxon>
    </lineage>
</organism>
<reference evidence="1 2" key="2">
    <citation type="submission" date="2013-09" db="EMBL/GenBank/DDBJ databases">
        <title>Whole genome comparison of six Crocosphaera watsonii strains with differing phenotypes.</title>
        <authorList>
            <person name="Bench S.R."/>
            <person name="Heller P."/>
            <person name="Frank I."/>
            <person name="Arciniega M."/>
            <person name="Shilova I.N."/>
            <person name="Zehr J.P."/>
        </authorList>
    </citation>
    <scope>NUCLEOTIDE SEQUENCE [LARGE SCALE GENOMIC DNA]</scope>
    <source>
        <strain evidence="1 2">WH 0005</strain>
    </source>
</reference>
<sequence>MIFVRQWTSQWGLLKNSVIQITALDQKVSFSRVTKELGETSD</sequence>
<dbReference type="EMBL" id="CAQL01000078">
    <property type="protein sequence ID" value="CCQ54012.1"/>
    <property type="molecule type" value="Genomic_DNA"/>
</dbReference>
<proteinExistence type="predicted"/>
<comment type="caution">
    <text evidence="1">The sequence shown here is derived from an EMBL/GenBank/DDBJ whole genome shotgun (WGS) entry which is preliminary data.</text>
</comment>
<name>T2IMK7_CROWT</name>